<accession>A0A7L6AMB8</accession>
<dbReference type="KEGG" id="this:HZT40_00025"/>
<evidence type="ECO:0000313" key="2">
    <source>
        <dbReference type="EMBL" id="QLQ30257.1"/>
    </source>
</evidence>
<dbReference type="Proteomes" id="UP000510621">
    <property type="component" value="Chromosome"/>
</dbReference>
<proteinExistence type="predicted"/>
<evidence type="ECO:0000256" key="1">
    <source>
        <dbReference type="SAM" id="MobiDB-lite"/>
    </source>
</evidence>
<gene>
    <name evidence="2" type="ORF">HZT40_00025</name>
</gene>
<keyword evidence="3" id="KW-1185">Reference proteome</keyword>
<feature type="region of interest" description="Disordered" evidence="1">
    <location>
        <begin position="26"/>
        <end position="53"/>
    </location>
</feature>
<name>A0A7L6AMB8_9GAMM</name>
<evidence type="ECO:0000313" key="3">
    <source>
        <dbReference type="Proteomes" id="UP000510621"/>
    </source>
</evidence>
<organism evidence="2 3">
    <name type="scientific">Candidatus Thiothrix singaporensis</name>
    <dbReference type="NCBI Taxonomy" id="2799669"/>
    <lineage>
        <taxon>Bacteria</taxon>
        <taxon>Pseudomonadati</taxon>
        <taxon>Pseudomonadota</taxon>
        <taxon>Gammaproteobacteria</taxon>
        <taxon>Thiotrichales</taxon>
        <taxon>Thiotrichaceae</taxon>
        <taxon>Thiothrix</taxon>
    </lineage>
</organism>
<protein>
    <submittedName>
        <fullName evidence="2">Uncharacterized protein</fullName>
    </submittedName>
</protein>
<reference evidence="2" key="1">
    <citation type="submission" date="2020-06" db="EMBL/GenBank/DDBJ databases">
        <title>Analysis procedures for assessing recovery of high quality, complete, closed genomes from Nanopore long read metagenome sequencing.</title>
        <authorList>
            <person name="Bessarab I."/>
            <person name="Arumugam K."/>
            <person name="Haryono M."/>
            <person name="Liu X."/>
            <person name="Roy S."/>
            <person name="Zuniga-Montanez R.E."/>
            <person name="Qiu G."/>
            <person name="Drautz-Moses D.I."/>
            <person name="Law Y.Y."/>
            <person name="Wuertz S."/>
            <person name="Lauro F.M."/>
            <person name="Huson D.H."/>
            <person name="Williams R.B."/>
        </authorList>
    </citation>
    <scope>NUCLEOTIDE SEQUENCE [LARGE SCALE GENOMIC DNA]</scope>
    <source>
        <strain evidence="2">SSD2</strain>
    </source>
</reference>
<dbReference type="AlphaFoldDB" id="A0A7L6AMB8"/>
<dbReference type="EMBL" id="CP059265">
    <property type="protein sequence ID" value="QLQ30257.1"/>
    <property type="molecule type" value="Genomic_DNA"/>
</dbReference>
<sequence>MQPDRHAFMTRVDNCGNIDSPHLHQRIHQQTGQQRGGAYAQQIQPHAALVPAE</sequence>